<dbReference type="KEGG" id="blq:L21SP5_03551"/>
<keyword evidence="6 8" id="KW-0414">Isoprene biosynthesis</keyword>
<evidence type="ECO:0000256" key="3">
    <source>
        <dbReference type="ARBA" id="ARBA00008480"/>
    </source>
</evidence>
<evidence type="ECO:0000256" key="2">
    <source>
        <dbReference type="ARBA" id="ARBA00004709"/>
    </source>
</evidence>
<comment type="subunit">
    <text evidence="8">Homotrimer.</text>
</comment>
<dbReference type="EC" id="4.6.1.12" evidence="4 8"/>
<evidence type="ECO:0000256" key="1">
    <source>
        <dbReference type="ARBA" id="ARBA00000200"/>
    </source>
</evidence>
<dbReference type="InterPro" id="IPR003526">
    <property type="entry name" value="MECDP_synthase"/>
</dbReference>
<dbReference type="GO" id="GO:0016114">
    <property type="term" value="P:terpenoid biosynthetic process"/>
    <property type="evidence" value="ECO:0007669"/>
    <property type="project" value="InterPro"/>
</dbReference>
<keyword evidence="7 8" id="KW-0456">Lyase</keyword>
<dbReference type="Pfam" id="PF02542">
    <property type="entry name" value="YgbB"/>
    <property type="match status" value="1"/>
</dbReference>
<gene>
    <name evidence="8 11" type="primary">ispF</name>
    <name evidence="11" type="ORF">L21SP5_03551</name>
</gene>
<feature type="binding site" evidence="8">
    <location>
        <position position="141"/>
    </location>
    <ligand>
        <name>4-CDP-2-C-methyl-D-erythritol 2-phosphate</name>
        <dbReference type="ChEBI" id="CHEBI:57919"/>
    </ligand>
</feature>
<evidence type="ECO:0000256" key="4">
    <source>
        <dbReference type="ARBA" id="ARBA00012579"/>
    </source>
</evidence>
<feature type="binding site" evidence="8">
    <location>
        <position position="144"/>
    </location>
    <ligand>
        <name>4-CDP-2-C-methyl-D-erythritol 2-phosphate</name>
        <dbReference type="ChEBI" id="CHEBI:57919"/>
    </ligand>
</feature>
<evidence type="ECO:0000256" key="9">
    <source>
        <dbReference type="RuleBase" id="RU004395"/>
    </source>
</evidence>
<evidence type="ECO:0000256" key="8">
    <source>
        <dbReference type="HAMAP-Rule" id="MF_00107"/>
    </source>
</evidence>
<evidence type="ECO:0000313" key="12">
    <source>
        <dbReference type="Proteomes" id="UP000064893"/>
    </source>
</evidence>
<feature type="binding site" evidence="8">
    <location>
        <begin position="134"/>
        <end position="137"/>
    </location>
    <ligand>
        <name>4-CDP-2-C-methyl-D-erythritol 2-phosphate</name>
        <dbReference type="ChEBI" id="CHEBI:57919"/>
    </ligand>
</feature>
<dbReference type="Proteomes" id="UP000064893">
    <property type="component" value="Chromosome"/>
</dbReference>
<dbReference type="GO" id="GO:0019288">
    <property type="term" value="P:isopentenyl diphosphate biosynthetic process, methylerythritol 4-phosphate pathway"/>
    <property type="evidence" value="ECO:0007669"/>
    <property type="project" value="UniProtKB-UniRule"/>
</dbReference>
<dbReference type="FunFam" id="3.30.1330.50:FF:000001">
    <property type="entry name" value="2-C-methyl-D-erythritol 2,4-cyclodiphosphate synthase"/>
    <property type="match status" value="1"/>
</dbReference>
<comment type="function">
    <text evidence="8">Involved in the biosynthesis of isopentenyl diphosphate (IPP) and dimethylallyl diphosphate (DMAPP), two major building blocks of isoprenoid compounds. Catalyzes the conversion of 4-diphosphocytidyl-2-C-methyl-D-erythritol 2-phosphate (CDP-ME2P) to 2-C-methyl-D-erythritol 2,4-cyclodiphosphate (ME-CPP) with a corresponding release of cytidine 5-monophosphate (CMP).</text>
</comment>
<feature type="site" description="Transition state stabilizer" evidence="8">
    <location>
        <position position="36"/>
    </location>
</feature>
<dbReference type="PROSITE" id="PS01350">
    <property type="entry name" value="ISPF"/>
    <property type="match status" value="1"/>
</dbReference>
<feature type="binding site" evidence="8">
    <location>
        <position position="44"/>
    </location>
    <ligand>
        <name>a divalent metal cation</name>
        <dbReference type="ChEBI" id="CHEBI:60240"/>
    </ligand>
</feature>
<dbReference type="PATRIC" id="fig|1307839.3.peg.3807"/>
<dbReference type="CDD" id="cd00554">
    <property type="entry name" value="MECDP_synthase"/>
    <property type="match status" value="1"/>
</dbReference>
<evidence type="ECO:0000313" key="11">
    <source>
        <dbReference type="EMBL" id="ALO17159.1"/>
    </source>
</evidence>
<feature type="site" description="Transition state stabilizer" evidence="8">
    <location>
        <position position="135"/>
    </location>
</feature>
<dbReference type="EMBL" id="CP013118">
    <property type="protein sequence ID" value="ALO17159.1"/>
    <property type="molecule type" value="Genomic_DNA"/>
</dbReference>
<dbReference type="HAMAP" id="MF_00107">
    <property type="entry name" value="IspF"/>
    <property type="match status" value="1"/>
</dbReference>
<evidence type="ECO:0000256" key="6">
    <source>
        <dbReference type="ARBA" id="ARBA00023229"/>
    </source>
</evidence>
<feature type="binding site" evidence="8">
    <location>
        <begin position="36"/>
        <end position="37"/>
    </location>
    <ligand>
        <name>4-CDP-2-C-methyl-D-erythritol 2-phosphate</name>
        <dbReference type="ChEBI" id="CHEBI:57919"/>
    </ligand>
</feature>
<dbReference type="GO" id="GO:0046872">
    <property type="term" value="F:metal ion binding"/>
    <property type="evidence" value="ECO:0007669"/>
    <property type="project" value="UniProtKB-KW"/>
</dbReference>
<dbReference type="InterPro" id="IPR036571">
    <property type="entry name" value="MECDP_synthase_sf"/>
</dbReference>
<dbReference type="AlphaFoldDB" id="A0A0S2I4I6"/>
<dbReference type="InterPro" id="IPR020555">
    <property type="entry name" value="MECDP_synthase_CS"/>
</dbReference>
<reference evidence="11 12" key="1">
    <citation type="submission" date="2015-11" db="EMBL/GenBank/DDBJ databases">
        <title>Description and complete genome sequence of a novel strain predominating in hypersaline microbial mats and representing a new family of the Bacteriodetes phylum.</title>
        <authorList>
            <person name="Spring S."/>
            <person name="Bunk B."/>
            <person name="Sproer C."/>
            <person name="Klenk H.-P."/>
        </authorList>
    </citation>
    <scope>NUCLEOTIDE SEQUENCE [LARGE SCALE GENOMIC DNA]</scope>
    <source>
        <strain evidence="11 12">L21-Spi-D4</strain>
    </source>
</reference>
<sequence>MQIRTGFGYDVHRLAEGESLILGGVKIEHHKGTIAHSDGDVLLHAISDAILGAAALKDIGTHFPDTDPKYKNADSLDLLKLSYDLVKKKGYRLGNLDATIALQQPKIKPFIDQMCFRIAEALGEPTEKISVKATTTEKLGFVGREEGVEAYASVIIQAI</sequence>
<comment type="caution">
    <text evidence="8">Lacks conserved residue(s) required for the propagation of feature annotation.</text>
</comment>
<dbReference type="STRING" id="1307839.L21SP5_03551"/>
<evidence type="ECO:0000256" key="7">
    <source>
        <dbReference type="ARBA" id="ARBA00023239"/>
    </source>
</evidence>
<feature type="binding site" evidence="8">
    <location>
        <begin position="10"/>
        <end position="12"/>
    </location>
    <ligand>
        <name>4-CDP-2-C-methyl-D-erythritol 2-phosphate</name>
        <dbReference type="ChEBI" id="CHEBI:57919"/>
    </ligand>
</feature>
<dbReference type="RefSeq" id="WP_057954476.1">
    <property type="nucleotide sequence ID" value="NZ_CP013118.1"/>
</dbReference>
<evidence type="ECO:0000259" key="10">
    <source>
        <dbReference type="Pfam" id="PF02542"/>
    </source>
</evidence>
<dbReference type="OrthoDB" id="9804336at2"/>
<dbReference type="NCBIfam" id="TIGR00151">
    <property type="entry name" value="ispF"/>
    <property type="match status" value="1"/>
</dbReference>
<protein>
    <recommendedName>
        <fullName evidence="4 8">2-C-methyl-D-erythritol 2,4-cyclodiphosphate synthase</fullName>
        <shortName evidence="8">MECDP-synthase</shortName>
        <shortName evidence="8">MECPP-synthase</shortName>
        <shortName evidence="8">MECPS</shortName>
        <ecNumber evidence="4 8">4.6.1.12</ecNumber>
    </recommendedName>
</protein>
<dbReference type="GO" id="GO:0008685">
    <property type="term" value="F:2-C-methyl-D-erythritol 2,4-cyclodiphosphate synthase activity"/>
    <property type="evidence" value="ECO:0007669"/>
    <property type="project" value="UniProtKB-UniRule"/>
</dbReference>
<feature type="domain" description="2-C-methyl-D-erythritol 2,4-cyclodiphosphate synthase" evidence="10">
    <location>
        <begin position="3"/>
        <end position="156"/>
    </location>
</feature>
<organism evidence="11 12">
    <name type="scientific">Salinivirga cyanobacteriivorans</name>
    <dbReference type="NCBI Taxonomy" id="1307839"/>
    <lineage>
        <taxon>Bacteria</taxon>
        <taxon>Pseudomonadati</taxon>
        <taxon>Bacteroidota</taxon>
        <taxon>Bacteroidia</taxon>
        <taxon>Bacteroidales</taxon>
        <taxon>Salinivirgaceae</taxon>
        <taxon>Salinivirga</taxon>
    </lineage>
</organism>
<comment type="similarity">
    <text evidence="3 8 9">Belongs to the IspF family.</text>
</comment>
<dbReference type="PANTHER" id="PTHR43181">
    <property type="entry name" value="2-C-METHYL-D-ERYTHRITOL 2,4-CYCLODIPHOSPHATE SYNTHASE, CHLOROPLASTIC"/>
    <property type="match status" value="1"/>
</dbReference>
<name>A0A0S2I4I6_9BACT</name>
<feature type="binding site" evidence="8">
    <location>
        <begin position="58"/>
        <end position="60"/>
    </location>
    <ligand>
        <name>4-CDP-2-C-methyl-D-erythritol 2-phosphate</name>
        <dbReference type="ChEBI" id="CHEBI:57919"/>
    </ligand>
</feature>
<keyword evidence="5 8" id="KW-0479">Metal-binding</keyword>
<comment type="catalytic activity">
    <reaction evidence="1 8 9">
        <text>4-CDP-2-C-methyl-D-erythritol 2-phosphate = 2-C-methyl-D-erythritol 2,4-cyclic diphosphate + CMP</text>
        <dbReference type="Rhea" id="RHEA:23864"/>
        <dbReference type="ChEBI" id="CHEBI:57919"/>
        <dbReference type="ChEBI" id="CHEBI:58483"/>
        <dbReference type="ChEBI" id="CHEBI:60377"/>
        <dbReference type="EC" id="4.6.1.12"/>
    </reaction>
</comment>
<accession>A0A0S2I4I6</accession>
<feature type="binding site" evidence="8">
    <location>
        <position position="12"/>
    </location>
    <ligand>
        <name>a divalent metal cation</name>
        <dbReference type="ChEBI" id="CHEBI:60240"/>
    </ligand>
</feature>
<proteinExistence type="inferred from homology"/>
<dbReference type="PANTHER" id="PTHR43181:SF1">
    <property type="entry name" value="2-C-METHYL-D-ERYTHRITOL 2,4-CYCLODIPHOSPHATE SYNTHASE, CHLOROPLASTIC"/>
    <property type="match status" value="1"/>
</dbReference>
<comment type="pathway">
    <text evidence="2 8">Isoprenoid biosynthesis; isopentenyl diphosphate biosynthesis via DXP pathway; isopentenyl diphosphate from 1-deoxy-D-xylulose 5-phosphate: step 4/6.</text>
</comment>
<dbReference type="UniPathway" id="UPA00056">
    <property type="reaction ID" value="UER00095"/>
</dbReference>
<comment type="cofactor">
    <cofactor evidence="8">
        <name>a divalent metal cation</name>
        <dbReference type="ChEBI" id="CHEBI:60240"/>
    </cofactor>
    <text evidence="8">Binds 1 divalent metal cation per subunit.</text>
</comment>
<feature type="binding site" evidence="8">
    <location>
        <begin position="63"/>
        <end position="67"/>
    </location>
    <ligand>
        <name>4-CDP-2-C-methyl-D-erythritol 2-phosphate</name>
        <dbReference type="ChEBI" id="CHEBI:57919"/>
    </ligand>
</feature>
<dbReference type="SUPFAM" id="SSF69765">
    <property type="entry name" value="IpsF-like"/>
    <property type="match status" value="1"/>
</dbReference>
<feature type="binding site" evidence="8">
    <location>
        <position position="10"/>
    </location>
    <ligand>
        <name>a divalent metal cation</name>
        <dbReference type="ChEBI" id="CHEBI:60240"/>
    </ligand>
</feature>
<keyword evidence="12" id="KW-1185">Reference proteome</keyword>
<dbReference type="Gene3D" id="3.30.1330.50">
    <property type="entry name" value="2-C-methyl-D-erythritol 2,4-cyclodiphosphate synthase"/>
    <property type="match status" value="1"/>
</dbReference>
<evidence type="ECO:0000256" key="5">
    <source>
        <dbReference type="ARBA" id="ARBA00022723"/>
    </source>
</evidence>